<dbReference type="OrthoDB" id="5317860at2759"/>
<dbReference type="RefSeq" id="XP_037168469.1">
    <property type="nucleotide sequence ID" value="XM_037304376.1"/>
</dbReference>
<sequence>MAATPPSSGSTTSGTGQLNLLTPQNLSTISLGRATYCKHDDDDPFHFTSSLNNTFPSTPAIPESYLESAGLTISQETYPFDCFLELPGGVVVFEIKGELDSELTLVFQVWISVLVFNYDEGIYRCNLLEVDKHSCSFTIDKKYISGQAGLFPRDDPDPNFVDLCFEVHGTVKIPYTRVNRRIDFGKCFFKFPKPKTIDADA</sequence>
<name>A0A8H6G2K9_9LECA</name>
<reference evidence="2 3" key="1">
    <citation type="journal article" date="2020" name="Genomics">
        <title>Complete, high-quality genomes from long-read metagenomic sequencing of two wolf lichen thalli reveals enigmatic genome architecture.</title>
        <authorList>
            <person name="McKenzie S.K."/>
            <person name="Walston R.F."/>
            <person name="Allen J.L."/>
        </authorList>
    </citation>
    <scope>NUCLEOTIDE SEQUENCE [LARGE SCALE GENOMIC DNA]</scope>
    <source>
        <strain evidence="2">WasteWater2</strain>
    </source>
</reference>
<protein>
    <submittedName>
        <fullName evidence="2">Uncharacterized protein</fullName>
    </submittedName>
</protein>
<accession>A0A8H6G2K9</accession>
<proteinExistence type="predicted"/>
<keyword evidence="3" id="KW-1185">Reference proteome</keyword>
<dbReference type="Proteomes" id="UP000578531">
    <property type="component" value="Unassembled WGS sequence"/>
</dbReference>
<comment type="caution">
    <text evidence="2">The sequence shown here is derived from an EMBL/GenBank/DDBJ whole genome shotgun (WGS) entry which is preliminary data.</text>
</comment>
<dbReference type="EMBL" id="JACCJC010000006">
    <property type="protein sequence ID" value="KAF6239182.1"/>
    <property type="molecule type" value="Genomic_DNA"/>
</dbReference>
<evidence type="ECO:0000313" key="3">
    <source>
        <dbReference type="Proteomes" id="UP000578531"/>
    </source>
</evidence>
<feature type="region of interest" description="Disordered" evidence="1">
    <location>
        <begin position="1"/>
        <end position="20"/>
    </location>
</feature>
<evidence type="ECO:0000256" key="1">
    <source>
        <dbReference type="SAM" id="MobiDB-lite"/>
    </source>
</evidence>
<organism evidence="2 3">
    <name type="scientific">Letharia columbiana</name>
    <dbReference type="NCBI Taxonomy" id="112416"/>
    <lineage>
        <taxon>Eukaryota</taxon>
        <taxon>Fungi</taxon>
        <taxon>Dikarya</taxon>
        <taxon>Ascomycota</taxon>
        <taxon>Pezizomycotina</taxon>
        <taxon>Lecanoromycetes</taxon>
        <taxon>OSLEUM clade</taxon>
        <taxon>Lecanoromycetidae</taxon>
        <taxon>Lecanorales</taxon>
        <taxon>Lecanorineae</taxon>
        <taxon>Parmeliaceae</taxon>
        <taxon>Letharia</taxon>
    </lineage>
</organism>
<dbReference type="AlphaFoldDB" id="A0A8H6G2K9"/>
<gene>
    <name evidence="2" type="ORF">HO173_002443</name>
</gene>
<dbReference type="GeneID" id="59284116"/>
<feature type="compositionally biased region" description="Low complexity" evidence="1">
    <location>
        <begin position="1"/>
        <end position="16"/>
    </location>
</feature>
<evidence type="ECO:0000313" key="2">
    <source>
        <dbReference type="EMBL" id="KAF6239182.1"/>
    </source>
</evidence>